<feature type="domain" description="PAS" evidence="2">
    <location>
        <begin position="54"/>
        <end position="124"/>
    </location>
</feature>
<evidence type="ECO:0000313" key="4">
    <source>
        <dbReference type="Proteomes" id="UP000221024"/>
    </source>
</evidence>
<evidence type="ECO:0000313" key="3">
    <source>
        <dbReference type="EMBL" id="PEN05800.1"/>
    </source>
</evidence>
<dbReference type="OrthoDB" id="1495106at2"/>
<dbReference type="Proteomes" id="UP000221024">
    <property type="component" value="Unassembled WGS sequence"/>
</dbReference>
<dbReference type="CDD" id="cd00130">
    <property type="entry name" value="PAS"/>
    <property type="match status" value="1"/>
</dbReference>
<dbReference type="GO" id="GO:0006355">
    <property type="term" value="P:regulation of DNA-templated transcription"/>
    <property type="evidence" value="ECO:0007669"/>
    <property type="project" value="InterPro"/>
</dbReference>
<dbReference type="InterPro" id="IPR035965">
    <property type="entry name" value="PAS-like_dom_sf"/>
</dbReference>
<dbReference type="SMART" id="SM00091">
    <property type="entry name" value="PAS"/>
    <property type="match status" value="1"/>
</dbReference>
<proteinExistence type="predicted"/>
<dbReference type="SUPFAM" id="SSF55785">
    <property type="entry name" value="PYP-like sensor domain (PAS domain)"/>
    <property type="match status" value="1"/>
</dbReference>
<comment type="caution">
    <text evidence="3">The sequence shown here is derived from an EMBL/GenBank/DDBJ whole genome shotgun (WGS) entry which is preliminary data.</text>
</comment>
<feature type="region of interest" description="Disordered" evidence="1">
    <location>
        <begin position="22"/>
        <end position="46"/>
    </location>
</feature>
<evidence type="ECO:0000259" key="2">
    <source>
        <dbReference type="PROSITE" id="PS50112"/>
    </source>
</evidence>
<gene>
    <name evidence="3" type="ORF">CRI93_11905</name>
</gene>
<evidence type="ECO:0000256" key="1">
    <source>
        <dbReference type="SAM" id="MobiDB-lite"/>
    </source>
</evidence>
<dbReference type="InterPro" id="IPR013767">
    <property type="entry name" value="PAS_fold"/>
</dbReference>
<organism evidence="3 4">
    <name type="scientific">Longimonas halophila</name>
    <dbReference type="NCBI Taxonomy" id="1469170"/>
    <lineage>
        <taxon>Bacteria</taxon>
        <taxon>Pseudomonadati</taxon>
        <taxon>Rhodothermota</taxon>
        <taxon>Rhodothermia</taxon>
        <taxon>Rhodothermales</taxon>
        <taxon>Salisaetaceae</taxon>
        <taxon>Longimonas</taxon>
    </lineage>
</organism>
<name>A0A2H3NVK6_9BACT</name>
<dbReference type="Pfam" id="PF00989">
    <property type="entry name" value="PAS"/>
    <property type="match status" value="1"/>
</dbReference>
<reference evidence="3 4" key="1">
    <citation type="submission" date="2017-10" db="EMBL/GenBank/DDBJ databases">
        <title>Draft genome of Longimonas halophila.</title>
        <authorList>
            <person name="Goh K.M."/>
            <person name="Shamsir M.S."/>
            <person name="Lim S.W."/>
        </authorList>
    </citation>
    <scope>NUCLEOTIDE SEQUENCE [LARGE SCALE GENOMIC DNA]</scope>
    <source>
        <strain evidence="3 4">KCTC 42399</strain>
    </source>
</reference>
<dbReference type="Gene3D" id="3.30.450.20">
    <property type="entry name" value="PAS domain"/>
    <property type="match status" value="1"/>
</dbReference>
<dbReference type="AlphaFoldDB" id="A0A2H3NVK6"/>
<dbReference type="EMBL" id="PDEP01000011">
    <property type="protein sequence ID" value="PEN05800.1"/>
    <property type="molecule type" value="Genomic_DNA"/>
</dbReference>
<feature type="compositionally biased region" description="Low complexity" evidence="1">
    <location>
        <begin position="25"/>
        <end position="39"/>
    </location>
</feature>
<sequence length="166" mass="19129">MPRLVTHASHLSFLTRLQQPMTTHASPVSAPASRPSSRSTAKEDTAPPIFSDSFWKRFQNGIDDFPVPVISVDETGTIQALSLAARRMLGYRAHDEIEPYFFTHVHGQNMHRVMRDLAHMVSAHTRRASWLVRLQTRGSRWRWFRIEAVNRLRAPEQCVVLRMRSV</sequence>
<accession>A0A2H3NVK6</accession>
<keyword evidence="4" id="KW-1185">Reference proteome</keyword>
<dbReference type="InterPro" id="IPR000014">
    <property type="entry name" value="PAS"/>
</dbReference>
<dbReference type="PROSITE" id="PS50112">
    <property type="entry name" value="PAS"/>
    <property type="match status" value="1"/>
</dbReference>
<protein>
    <recommendedName>
        <fullName evidence="2">PAS domain-containing protein</fullName>
    </recommendedName>
</protein>